<keyword evidence="7" id="KW-0732">Signal</keyword>
<dbReference type="GO" id="GO:0005886">
    <property type="term" value="C:plasma membrane"/>
    <property type="evidence" value="ECO:0007669"/>
    <property type="project" value="UniProtKB-SubCell"/>
</dbReference>
<dbReference type="GO" id="GO:0003755">
    <property type="term" value="F:peptidyl-prolyl cis-trans isomerase activity"/>
    <property type="evidence" value="ECO:0007669"/>
    <property type="project" value="UniProtKB-UniRule"/>
</dbReference>
<comment type="similarity">
    <text evidence="2 7">Belongs to the PrsA family.</text>
</comment>
<evidence type="ECO:0000256" key="5">
    <source>
        <dbReference type="ARBA" id="ARBA00023139"/>
    </source>
</evidence>
<dbReference type="PANTHER" id="PTHR47245:SF2">
    <property type="entry name" value="PEPTIDYL-PROLYL CIS-TRANS ISOMERASE HP_0175-RELATED"/>
    <property type="match status" value="1"/>
</dbReference>
<evidence type="ECO:0000256" key="2">
    <source>
        <dbReference type="ARBA" id="ARBA00006071"/>
    </source>
</evidence>
<dbReference type="GO" id="GO:0006457">
    <property type="term" value="P:protein folding"/>
    <property type="evidence" value="ECO:0007669"/>
    <property type="project" value="UniProtKB-UniRule"/>
</dbReference>
<dbReference type="PROSITE" id="PS50198">
    <property type="entry name" value="PPIC_PPIASE_2"/>
    <property type="match status" value="1"/>
</dbReference>
<keyword evidence="11" id="KW-1185">Reference proteome</keyword>
<comment type="catalytic activity">
    <reaction evidence="7">
        <text>[protein]-peptidylproline (omega=180) = [protein]-peptidylproline (omega=0)</text>
        <dbReference type="Rhea" id="RHEA:16237"/>
        <dbReference type="Rhea" id="RHEA-COMP:10747"/>
        <dbReference type="Rhea" id="RHEA-COMP:10748"/>
        <dbReference type="ChEBI" id="CHEBI:83833"/>
        <dbReference type="ChEBI" id="CHEBI:83834"/>
        <dbReference type="EC" id="5.2.1.8"/>
    </reaction>
</comment>
<keyword evidence="3 7" id="KW-1003">Cell membrane</keyword>
<dbReference type="Gene3D" id="1.10.4030.10">
    <property type="entry name" value="Porin chaperone SurA, peptide-binding domain"/>
    <property type="match status" value="1"/>
</dbReference>
<dbReference type="InterPro" id="IPR027304">
    <property type="entry name" value="Trigger_fact/SurA_dom_sf"/>
</dbReference>
<evidence type="ECO:0000256" key="4">
    <source>
        <dbReference type="ARBA" id="ARBA00023136"/>
    </source>
</evidence>
<reference evidence="10 11" key="1">
    <citation type="submission" date="2016-08" db="EMBL/GenBank/DDBJ databases">
        <title>Novel Firmicutes and Novel Genomes.</title>
        <authorList>
            <person name="Poppleton D.I."/>
            <person name="Gribaldo S."/>
        </authorList>
    </citation>
    <scope>NUCLEOTIDE SEQUENCE [LARGE SCALE GENOMIC DNA]</scope>
    <source>
        <strain evidence="10 11">CTT3</strain>
    </source>
</reference>
<dbReference type="Pfam" id="PF13624">
    <property type="entry name" value="SurA_N_3"/>
    <property type="match status" value="1"/>
</dbReference>
<dbReference type="PROSITE" id="PS51257">
    <property type="entry name" value="PROKAR_LIPOPROTEIN"/>
    <property type="match status" value="1"/>
</dbReference>
<evidence type="ECO:0000256" key="7">
    <source>
        <dbReference type="HAMAP-Rule" id="MF_01145"/>
    </source>
</evidence>
<name>A0A419T8I3_9FIRM</name>
<accession>A0A419T8I3</accession>
<feature type="domain" description="PpiC" evidence="9">
    <location>
        <begin position="173"/>
        <end position="262"/>
    </location>
</feature>
<dbReference type="Gene3D" id="3.10.50.40">
    <property type="match status" value="1"/>
</dbReference>
<gene>
    <name evidence="7" type="primary">prsA</name>
    <name evidence="10" type="ORF">BET03_08185</name>
</gene>
<dbReference type="InterPro" id="IPR000297">
    <property type="entry name" value="PPIase_PpiC"/>
</dbReference>
<dbReference type="SUPFAM" id="SSF109998">
    <property type="entry name" value="Triger factor/SurA peptide-binding domain-like"/>
    <property type="match status" value="1"/>
</dbReference>
<evidence type="ECO:0000313" key="11">
    <source>
        <dbReference type="Proteomes" id="UP000284177"/>
    </source>
</evidence>
<dbReference type="Pfam" id="PF00639">
    <property type="entry name" value="Rotamase"/>
    <property type="match status" value="1"/>
</dbReference>
<dbReference type="RefSeq" id="WP_183108709.1">
    <property type="nucleotide sequence ID" value="NZ_MCIB01000003.1"/>
</dbReference>
<organism evidence="10 11">
    <name type="scientific">Thermohalobacter berrensis</name>
    <dbReference type="NCBI Taxonomy" id="99594"/>
    <lineage>
        <taxon>Bacteria</taxon>
        <taxon>Bacillati</taxon>
        <taxon>Bacillota</taxon>
        <taxon>Tissierellia</taxon>
        <taxon>Tissierellales</taxon>
        <taxon>Thermohalobacteraceae</taxon>
        <taxon>Thermohalobacter</taxon>
    </lineage>
</organism>
<sequence>MQKNKLLLPVIVFALIILLVGCNKDVDENTIAIVNGEKILKEDFDKDFLMYKRTVESRMDTEIWQQLEQEARDQILEKLIMEEIIVQKSKELGLQVTEDEVDKEVENYIKLFNGKENFKKFLEENNIDENYFRKRIKREMLVSKYRNQFVESLNITEEEAREYYDNNTELYRDLRVRARHILVDTEDEAKEILNQLKNGADFAELAKEKSTGPSSVNGGDLGYFTKGQYLPEFEKAAFALEPGEISDIVKTQYGYHIIKVEDKIDKTYSFDEVKESVIEDIKEQKYQEKLNELRENAEVKVFEE</sequence>
<keyword evidence="5 7" id="KW-0564">Palmitate</keyword>
<dbReference type="InterPro" id="IPR050245">
    <property type="entry name" value="PrsA_foldase"/>
</dbReference>
<dbReference type="HAMAP" id="MF_01145">
    <property type="entry name" value="Foldase_PrsA"/>
    <property type="match status" value="1"/>
</dbReference>
<keyword evidence="7 8" id="KW-0413">Isomerase</keyword>
<dbReference type="InterPro" id="IPR023059">
    <property type="entry name" value="Foldase_PrsA"/>
</dbReference>
<comment type="subcellular location">
    <subcellularLocation>
        <location evidence="1 7">Cell membrane</location>
        <topology evidence="1 7">Lipid-anchor</topology>
    </subcellularLocation>
</comment>
<comment type="caution">
    <text evidence="10">The sequence shown here is derived from an EMBL/GenBank/DDBJ whole genome shotgun (WGS) entry which is preliminary data.</text>
</comment>
<evidence type="ECO:0000256" key="1">
    <source>
        <dbReference type="ARBA" id="ARBA00004193"/>
    </source>
</evidence>
<evidence type="ECO:0000256" key="8">
    <source>
        <dbReference type="PROSITE-ProRule" id="PRU00278"/>
    </source>
</evidence>
<keyword evidence="6 7" id="KW-0449">Lipoprotein</keyword>
<protein>
    <recommendedName>
        <fullName evidence="7">Foldase protein PrsA</fullName>
        <ecNumber evidence="7">5.2.1.8</ecNumber>
    </recommendedName>
</protein>
<dbReference type="EC" id="5.2.1.8" evidence="7"/>
<evidence type="ECO:0000256" key="6">
    <source>
        <dbReference type="ARBA" id="ARBA00023288"/>
    </source>
</evidence>
<proteinExistence type="inferred from homology"/>
<dbReference type="PROSITE" id="PS01096">
    <property type="entry name" value="PPIC_PPIASE_1"/>
    <property type="match status" value="1"/>
</dbReference>
<dbReference type="InterPro" id="IPR023058">
    <property type="entry name" value="PPIase_PpiC_CS"/>
</dbReference>
<dbReference type="InterPro" id="IPR046357">
    <property type="entry name" value="PPIase_dom_sf"/>
</dbReference>
<evidence type="ECO:0000313" key="10">
    <source>
        <dbReference type="EMBL" id="RKD33897.1"/>
    </source>
</evidence>
<evidence type="ECO:0000256" key="3">
    <source>
        <dbReference type="ARBA" id="ARBA00022475"/>
    </source>
</evidence>
<keyword evidence="4 7" id="KW-0472">Membrane</keyword>
<dbReference type="EMBL" id="MCIB01000003">
    <property type="protein sequence ID" value="RKD33897.1"/>
    <property type="molecule type" value="Genomic_DNA"/>
</dbReference>
<keyword evidence="7 8" id="KW-0697">Rotamase</keyword>
<evidence type="ECO:0000259" key="9">
    <source>
        <dbReference type="PROSITE" id="PS50198"/>
    </source>
</evidence>
<comment type="function">
    <text evidence="7">Plays a major role in protein secretion by helping the post-translocational extracellular folding of several secreted proteins.</text>
</comment>
<dbReference type="PANTHER" id="PTHR47245">
    <property type="entry name" value="PEPTIDYLPROLYL ISOMERASE"/>
    <property type="match status" value="1"/>
</dbReference>
<dbReference type="SUPFAM" id="SSF54534">
    <property type="entry name" value="FKBP-like"/>
    <property type="match status" value="1"/>
</dbReference>
<dbReference type="AlphaFoldDB" id="A0A419T8I3"/>
<dbReference type="Proteomes" id="UP000284177">
    <property type="component" value="Unassembled WGS sequence"/>
</dbReference>